<dbReference type="InterPro" id="IPR005637">
    <property type="entry name" value="TAP_C_dom"/>
</dbReference>
<dbReference type="FunFam" id="3.30.70.330:FF:000165">
    <property type="entry name" value="nuclear RNA export factor 1"/>
    <property type="match status" value="1"/>
</dbReference>
<dbReference type="PROSITE" id="PS51281">
    <property type="entry name" value="TAP_C"/>
    <property type="match status" value="1"/>
</dbReference>
<feature type="domain" description="NTF2" evidence="20">
    <location>
        <begin position="397"/>
        <end position="547"/>
    </location>
</feature>
<evidence type="ECO:0000256" key="13">
    <source>
        <dbReference type="ARBA" id="ARBA00023074"/>
    </source>
</evidence>
<dbReference type="GO" id="GO:0003723">
    <property type="term" value="F:RNA binding"/>
    <property type="evidence" value="ECO:0007669"/>
    <property type="project" value="UniProtKB-KW"/>
</dbReference>
<dbReference type="InterPro" id="IPR015245">
    <property type="entry name" value="Tap_RNA-bd"/>
</dbReference>
<dbReference type="FunFam" id="3.10.450.50:FF:000004">
    <property type="entry name" value="Nuclear RNA export factor 1"/>
    <property type="match status" value="1"/>
</dbReference>
<evidence type="ECO:0000256" key="19">
    <source>
        <dbReference type="SAM" id="MobiDB-lite"/>
    </source>
</evidence>
<dbReference type="InterPro" id="IPR001611">
    <property type="entry name" value="Leu-rich_rpt"/>
</dbReference>
<name>A0A6P5NY10_MUSCR</name>
<evidence type="ECO:0000256" key="10">
    <source>
        <dbReference type="ARBA" id="ARBA00022884"/>
    </source>
</evidence>
<dbReference type="InterPro" id="IPR030217">
    <property type="entry name" value="NXF_fam"/>
</dbReference>
<dbReference type="GeneID" id="110286383"/>
<keyword evidence="9" id="KW-0509">mRNA transport</keyword>
<comment type="subcellular location">
    <subcellularLocation>
        <location evidence="1">Cytoplasm</location>
        <location evidence="1">Stress granule</location>
    </subcellularLocation>
    <subcellularLocation>
        <location evidence="2">Nucleus</location>
        <location evidence="2">Nuclear pore complex</location>
    </subcellularLocation>
    <subcellularLocation>
        <location evidence="3">Nucleus</location>
        <location evidence="3">Nucleoplasm</location>
    </subcellularLocation>
</comment>
<evidence type="ECO:0000259" key="21">
    <source>
        <dbReference type="PROSITE" id="PS51281"/>
    </source>
</evidence>
<dbReference type="PROSITE" id="PS50177">
    <property type="entry name" value="NTF2_DOMAIN"/>
    <property type="match status" value="1"/>
</dbReference>
<evidence type="ECO:0000256" key="7">
    <source>
        <dbReference type="ARBA" id="ARBA00022614"/>
    </source>
</evidence>
<dbReference type="Pfam" id="PF22602">
    <property type="entry name" value="NXF_NTF2"/>
    <property type="match status" value="1"/>
</dbReference>
<dbReference type="InterPro" id="IPR057125">
    <property type="entry name" value="NXF1/2/3/5-like_LRR"/>
</dbReference>
<dbReference type="CDD" id="cd14342">
    <property type="entry name" value="UBA_TAP-C"/>
    <property type="match status" value="1"/>
</dbReference>
<feature type="domain" description="TAP-C" evidence="21">
    <location>
        <begin position="575"/>
        <end position="628"/>
    </location>
</feature>
<dbReference type="RefSeq" id="XP_021008412.1">
    <property type="nucleotide sequence ID" value="XM_021152753.1"/>
</dbReference>
<dbReference type="SUPFAM" id="SSF52058">
    <property type="entry name" value="L domain-like"/>
    <property type="match status" value="1"/>
</dbReference>
<keyword evidence="12" id="KW-0811">Translocation</keyword>
<dbReference type="Gene3D" id="3.10.450.50">
    <property type="match status" value="1"/>
</dbReference>
<organism evidence="22 23">
    <name type="scientific">Mus caroli</name>
    <name type="common">Ryukyu mouse</name>
    <name type="synonym">Ricefield mouse</name>
    <dbReference type="NCBI Taxonomy" id="10089"/>
    <lineage>
        <taxon>Eukaryota</taxon>
        <taxon>Metazoa</taxon>
        <taxon>Chordata</taxon>
        <taxon>Craniata</taxon>
        <taxon>Vertebrata</taxon>
        <taxon>Euteleostomi</taxon>
        <taxon>Mammalia</taxon>
        <taxon>Eutheria</taxon>
        <taxon>Euarchontoglires</taxon>
        <taxon>Glires</taxon>
        <taxon>Rodentia</taxon>
        <taxon>Myomorpha</taxon>
        <taxon>Muroidea</taxon>
        <taxon>Muridae</taxon>
        <taxon>Murinae</taxon>
        <taxon>Mus</taxon>
        <taxon>Mus</taxon>
    </lineage>
</organism>
<dbReference type="SMART" id="SM00804">
    <property type="entry name" value="TAP_C"/>
    <property type="match status" value="1"/>
</dbReference>
<evidence type="ECO:0000256" key="5">
    <source>
        <dbReference type="ARBA" id="ARBA00022448"/>
    </source>
</evidence>
<dbReference type="SUPFAM" id="SSF46934">
    <property type="entry name" value="UBA-like"/>
    <property type="match status" value="1"/>
</dbReference>
<evidence type="ECO:0000313" key="22">
    <source>
        <dbReference type="Proteomes" id="UP000515126"/>
    </source>
</evidence>
<dbReference type="GO" id="GO:0016973">
    <property type="term" value="P:poly(A)+ mRNA export from nucleus"/>
    <property type="evidence" value="ECO:0007669"/>
    <property type="project" value="TreeGrafter"/>
</dbReference>
<dbReference type="PANTHER" id="PTHR10662">
    <property type="entry name" value="NUCLEAR RNA EXPORT FACTOR"/>
    <property type="match status" value="1"/>
</dbReference>
<evidence type="ECO:0000256" key="1">
    <source>
        <dbReference type="ARBA" id="ARBA00004210"/>
    </source>
</evidence>
<dbReference type="GO" id="GO:0005654">
    <property type="term" value="C:nucleoplasm"/>
    <property type="evidence" value="ECO:0007669"/>
    <property type="project" value="UniProtKB-SubCell"/>
</dbReference>
<evidence type="ECO:0000256" key="12">
    <source>
        <dbReference type="ARBA" id="ARBA00023010"/>
    </source>
</evidence>
<dbReference type="AlphaFoldDB" id="A0A6P5NY10"/>
<dbReference type="KEGG" id="mcal:110286383"/>
<dbReference type="InterPro" id="IPR009060">
    <property type="entry name" value="UBA-like_sf"/>
</dbReference>
<dbReference type="PROSITE" id="PS51450">
    <property type="entry name" value="LRR"/>
    <property type="match status" value="2"/>
</dbReference>
<evidence type="ECO:0000256" key="17">
    <source>
        <dbReference type="ARBA" id="ARBA00080675"/>
    </source>
</evidence>
<evidence type="ECO:0000256" key="18">
    <source>
        <dbReference type="ARBA" id="ARBA00082469"/>
    </source>
</evidence>
<gene>
    <name evidence="23" type="primary">LOC110286383</name>
</gene>
<evidence type="ECO:0000256" key="4">
    <source>
        <dbReference type="ARBA" id="ARBA00009285"/>
    </source>
</evidence>
<reference evidence="23" key="1">
    <citation type="submission" date="2025-08" db="UniProtKB">
        <authorList>
            <consortium name="RefSeq"/>
        </authorList>
    </citation>
    <scope>IDENTIFICATION</scope>
</reference>
<keyword evidence="14" id="KW-0906">Nuclear pore complex</keyword>
<evidence type="ECO:0000256" key="14">
    <source>
        <dbReference type="ARBA" id="ARBA00023132"/>
    </source>
</evidence>
<dbReference type="SUPFAM" id="SSF54928">
    <property type="entry name" value="RNA-binding domain, RBD"/>
    <property type="match status" value="1"/>
</dbReference>
<dbReference type="FunFam" id="3.80.10.10:FF:000384">
    <property type="entry name" value="Nuclear RNA export factor 1"/>
    <property type="match status" value="1"/>
</dbReference>
<dbReference type="GO" id="GO:0015031">
    <property type="term" value="P:protein transport"/>
    <property type="evidence" value="ECO:0007669"/>
    <property type="project" value="UniProtKB-KW"/>
</dbReference>
<keyword evidence="8" id="KW-0677">Repeat</keyword>
<dbReference type="InterPro" id="IPR035979">
    <property type="entry name" value="RBD_domain_sf"/>
</dbReference>
<keyword evidence="10" id="KW-0694">RNA-binding</keyword>
<evidence type="ECO:0000256" key="16">
    <source>
        <dbReference type="ARBA" id="ARBA00077623"/>
    </source>
</evidence>
<evidence type="ECO:0000259" key="20">
    <source>
        <dbReference type="PROSITE" id="PS50177"/>
    </source>
</evidence>
<keyword evidence="11" id="KW-0653">Protein transport</keyword>
<dbReference type="Gene3D" id="3.80.10.10">
    <property type="entry name" value="Ribonuclease Inhibitor"/>
    <property type="match status" value="1"/>
</dbReference>
<keyword evidence="5" id="KW-0813">Transport</keyword>
<evidence type="ECO:0000256" key="9">
    <source>
        <dbReference type="ARBA" id="ARBA00022816"/>
    </source>
</evidence>
<dbReference type="GO" id="GO:0010494">
    <property type="term" value="C:cytoplasmic stress granule"/>
    <property type="evidence" value="ECO:0007669"/>
    <property type="project" value="UniProtKB-SubCell"/>
</dbReference>
<evidence type="ECO:0000313" key="23">
    <source>
        <dbReference type="RefSeq" id="XP_021008412.1"/>
    </source>
</evidence>
<dbReference type="Gene3D" id="1.10.8.10">
    <property type="entry name" value="DNA helicase RuvA subunit, C-terminal domain"/>
    <property type="match status" value="1"/>
</dbReference>
<dbReference type="PANTHER" id="PTHR10662:SF15">
    <property type="entry name" value="NUCLEAR RNA EXPORT FACTOR 5"/>
    <property type="match status" value="1"/>
</dbReference>
<dbReference type="Pfam" id="PF24048">
    <property type="entry name" value="LRR_NXF1-5"/>
    <property type="match status" value="1"/>
</dbReference>
<evidence type="ECO:0000256" key="2">
    <source>
        <dbReference type="ARBA" id="ARBA00004567"/>
    </source>
</evidence>
<dbReference type="SUPFAM" id="SSF54427">
    <property type="entry name" value="NTF2-like"/>
    <property type="match status" value="1"/>
</dbReference>
<keyword evidence="22" id="KW-1185">Reference proteome</keyword>
<dbReference type="InterPro" id="IPR032710">
    <property type="entry name" value="NTF2-like_dom_sf"/>
</dbReference>
<evidence type="ECO:0000256" key="15">
    <source>
        <dbReference type="ARBA" id="ARBA00023242"/>
    </source>
</evidence>
<keyword evidence="7" id="KW-0433">Leucine-rich repeat</keyword>
<dbReference type="InterPro" id="IPR018222">
    <property type="entry name" value="Nuclear_transport_factor_2_euk"/>
</dbReference>
<feature type="region of interest" description="Disordered" evidence="19">
    <location>
        <begin position="1"/>
        <end position="20"/>
    </location>
</feature>
<dbReference type="Pfam" id="PF09162">
    <property type="entry name" value="Tap-RNA_bind"/>
    <property type="match status" value="1"/>
</dbReference>
<evidence type="ECO:0000256" key="3">
    <source>
        <dbReference type="ARBA" id="ARBA00004642"/>
    </source>
</evidence>
<evidence type="ECO:0000256" key="11">
    <source>
        <dbReference type="ARBA" id="ARBA00022927"/>
    </source>
</evidence>
<proteinExistence type="inferred from homology"/>
<dbReference type="InterPro" id="IPR002075">
    <property type="entry name" value="NTF2_dom"/>
</dbReference>
<protein>
    <recommendedName>
        <fullName evidence="18">Tip-associated protein</fullName>
    </recommendedName>
    <alternativeName>
        <fullName evidence="16">Tip-associating protein</fullName>
    </alternativeName>
    <alternativeName>
        <fullName evidence="17">mRNA export factor TAP</fullName>
    </alternativeName>
</protein>
<comment type="similarity">
    <text evidence="4">Belongs to the NXF family.</text>
</comment>
<sequence>MWSSPNENLQGRSSTFVQKNTNSETYKQRYVLPYKRSERFYHSEYKMNYNDGFQGRKRGANYIWSQFDRRNNHFDHSGAPYAMGMKRRRERCSYDDQYFLNVWDDRETEESETDLDAENGPEEKWYKVTIPSGRKYEKTWLMRSIQNFCSEPFIPVDFHYDKTQARFFVQNAKTASALKDVSYRICDETNRKIAIFVSPSVVPYSVQNKFTSEQMEYIRESMMNRYDSSQKALDLEKFRFDQDLMDKDIDMMLNRRSCMVATLQIIQSDFPELLSLNLKNNKLYQLDGLSDMTEKAPHVKILNLSRNKLKSFTELEKVKELKLEELWLEGNPFCNCFSDHSEYIRVPTGKPQDGKDLIVPTGKPQDGKDLIVPTRMDIEVPQPCKESCNKSEVIKNLVLQFLKEYYLFYDNGDRLRLLDAYHDQACFSLSVPFDVSDPDLNNLEEYFKYNRDLKRQQDSNMRLQLLKHTKHDIVNSLSLLPKTQHDLCSFLVDLFLHTEMMLCFSVNGLFMEVEGKFRGCIRAFTRIFIAIPCSDSRICIINDELIVRNASPKEIQKAFTSLPVPDTSFKPLLSEEQQEMVKSFSVQSGMKLDWSQKCLQDNEWDYTKAGEAFTALQNEGKIPKEFFK</sequence>
<evidence type="ECO:0000256" key="8">
    <source>
        <dbReference type="ARBA" id="ARBA00022737"/>
    </source>
</evidence>
<keyword evidence="15" id="KW-0539">Nucleus</keyword>
<dbReference type="Pfam" id="PF03943">
    <property type="entry name" value="TAP_C"/>
    <property type="match status" value="1"/>
</dbReference>
<evidence type="ECO:0000256" key="6">
    <source>
        <dbReference type="ARBA" id="ARBA00022490"/>
    </source>
</evidence>
<dbReference type="GO" id="GO:0005643">
    <property type="term" value="C:nuclear pore"/>
    <property type="evidence" value="ECO:0007669"/>
    <property type="project" value="UniProtKB-SubCell"/>
</dbReference>
<dbReference type="InterPro" id="IPR012677">
    <property type="entry name" value="Nucleotide-bd_a/b_plait_sf"/>
</dbReference>
<keyword evidence="6" id="KW-0963">Cytoplasm</keyword>
<dbReference type="FunFam" id="1.10.8.10:FF:000018">
    <property type="entry name" value="Nuclear RNA export factor 1"/>
    <property type="match status" value="1"/>
</dbReference>
<dbReference type="Gene3D" id="3.30.70.330">
    <property type="match status" value="1"/>
</dbReference>
<keyword evidence="13" id="KW-0944">Nitration</keyword>
<dbReference type="Proteomes" id="UP000515126">
    <property type="component" value="Chromosome X"/>
</dbReference>
<dbReference type="InterPro" id="IPR032675">
    <property type="entry name" value="LRR_dom_sf"/>
</dbReference>
<accession>A0A6P5NY10</accession>